<evidence type="ECO:0000313" key="8">
    <source>
        <dbReference type="Ensembl" id="ENSDCDP00010044300.1"/>
    </source>
</evidence>
<dbReference type="GO" id="GO:0005856">
    <property type="term" value="C:cytoskeleton"/>
    <property type="evidence" value="ECO:0007669"/>
    <property type="project" value="UniProtKB-SubCell"/>
</dbReference>
<dbReference type="FunFam" id="3.30.420.40:FF:000058">
    <property type="entry name" value="Putative actin-related protein 5"/>
    <property type="match status" value="1"/>
</dbReference>
<evidence type="ECO:0000256" key="6">
    <source>
        <dbReference type="SAM" id="MobiDB-lite"/>
    </source>
</evidence>
<reference evidence="8" key="3">
    <citation type="submission" date="2025-09" db="UniProtKB">
        <authorList>
            <consortium name="Ensembl"/>
        </authorList>
    </citation>
    <scope>IDENTIFICATION</scope>
</reference>
<keyword evidence="3" id="KW-0206">Cytoskeleton</keyword>
<evidence type="ECO:0000256" key="1">
    <source>
        <dbReference type="ARBA" id="ARBA00004245"/>
    </source>
</evidence>
<dbReference type="CDD" id="cd13397">
    <property type="entry name" value="ASKHA_NBD_actin_Arp-T1-3"/>
    <property type="match status" value="1"/>
</dbReference>
<reference evidence="8 9" key="1">
    <citation type="submission" date="2020-06" db="EMBL/GenBank/DDBJ databases">
        <authorList>
            <consortium name="Wellcome Sanger Institute Data Sharing"/>
        </authorList>
    </citation>
    <scope>NUCLEOTIDE SEQUENCE [LARGE SCALE GENOMIC DNA]</scope>
</reference>
<evidence type="ECO:0000256" key="2">
    <source>
        <dbReference type="ARBA" id="ARBA00006752"/>
    </source>
</evidence>
<dbReference type="PROSITE" id="PS50191">
    <property type="entry name" value="CRAL_TRIO"/>
    <property type="match status" value="1"/>
</dbReference>
<accession>A0AAY4DFG1</accession>
<keyword evidence="3" id="KW-0963">Cytoplasm</keyword>
<evidence type="ECO:0000256" key="5">
    <source>
        <dbReference type="SAM" id="Coils"/>
    </source>
</evidence>
<comment type="subcellular location">
    <subcellularLocation>
        <location evidence="1">Cytoplasm</location>
        <location evidence="1">Cytoskeleton</location>
    </subcellularLocation>
</comment>
<dbReference type="SUPFAM" id="SSF53067">
    <property type="entry name" value="Actin-like ATPase domain"/>
    <property type="match status" value="2"/>
</dbReference>
<protein>
    <recommendedName>
        <fullName evidence="7">CRAL-TRIO domain-containing protein</fullName>
    </recommendedName>
</protein>
<organism evidence="8 9">
    <name type="scientific">Denticeps clupeoides</name>
    <name type="common">denticle herring</name>
    <dbReference type="NCBI Taxonomy" id="299321"/>
    <lineage>
        <taxon>Eukaryota</taxon>
        <taxon>Metazoa</taxon>
        <taxon>Chordata</taxon>
        <taxon>Craniata</taxon>
        <taxon>Vertebrata</taxon>
        <taxon>Euteleostomi</taxon>
        <taxon>Actinopterygii</taxon>
        <taxon>Neopterygii</taxon>
        <taxon>Teleostei</taxon>
        <taxon>Clupei</taxon>
        <taxon>Clupeiformes</taxon>
        <taxon>Denticipitoidei</taxon>
        <taxon>Denticipitidae</taxon>
        <taxon>Denticeps</taxon>
    </lineage>
</organism>
<sequence length="1219" mass="136031">MASPATEFQRSSSPPLPADHVLNSGAVIFPGAFDQHGCPLVVFPAGAQQRLPDLGEEDVANFIHYFLRAHNKHQEKGSLVSLVADLRQATVPTARFVADLLLLLELNKRTVHTLYVVQPKKRDVLKLLTKALVPSGSKQYIAAPFKRVVLKELFELSNHIDRSQLTASLGGYLVYCHRSWVTFVKEIDAFVQEFLLVVQKLPSCISTLQAISQQPVPSDFEDLTDFCLVNEARFHELRRELGLDVLLRHCEGVVAKLRYPENAPCYQAMAGTSIFVQTSLDMLQNYSRITSAVEKVELLWKRAFSKARLQLHVLQLQREAQQITEQMASLRTEKLQPHAVEIAKDAARAEQLMLEFETSTYASAMVLAHRAEDVIHKTTMVIPLGEALHGEGWVDELEGLKESFCSAVELLYQTLRAVANFHRGLSRAKAWYSLVLCQNFLQDLLCGGTCDTAPKLQSPLDARPGLPVWKQAVGNFLKRNPSPETEELVQLAHLANVIPEAKLQQSGKQLSHRCMILRKLLTCPGAVSLHDLKLALQWQYDFLSSNCQNIPDTPLSDRNESDGIHFQRGAGVASVPREQSFASNLRHMKPSGGRLETAGPVPATGKPPSLSSFDSGFDCAGSSHLDVGNGNCNGRESLRPKSLRPRVHELFTSVSDSEEHQGFESGSVESPFAPSIQIIPKITVDSLNFEIKVKRTSTLPKNPWLGLPVEDLENSYTVTITPNTSHHRDSGSPSLSKSDCGDASGRCRDRPAQTDVWAVDPKAKALHPQESFEDPELSLIHNVLSSTISEPRDVANCTEPSLMWDTYDFHDLGRDPAERLNDLSEVSLSGWELREQEGLREVEKILDRTAGILLEEENVLAQEEMLDCLLKTEHSSKPWMSWGNEQSSVEVMNGSADREMYIGHDAQHMRGVLTLKHPMKNGIVQNWDEMERIWHHAFQQLNAEPDEHPVMLTEAAMNPRENRQRMVELMFEAFCVPLTYVAMQAVLALYAAGRTTGVVFDSGDGVSHSVPVFDGYCLPHAVQRFNLAGMDVTLHLTKLLQERGVSMRTSAELEIVRDIKEKHCYVSLDHEAELARGRAVYYTMPDGQVINLVTERFRAPEILFKPELIGREHYGIHESIFKSILQSDIDLRRSLVGNVVLSGGNTLLAGLPERLQTELKKMAPGDLGNCVRVTSPIDRDFSVWSGGAVLANLPSFSSAWISQEEYDEFGPEIVFRKCF</sequence>
<dbReference type="Ensembl" id="ENSDCDT00010054396.1">
    <property type="protein sequence ID" value="ENSDCDP00010044300.1"/>
    <property type="gene ID" value="ENSDCDG00010027449.1"/>
</dbReference>
<dbReference type="PROSITE" id="PS01132">
    <property type="entry name" value="ACTINS_ACT_LIKE"/>
    <property type="match status" value="1"/>
</dbReference>
<evidence type="ECO:0000256" key="4">
    <source>
        <dbReference type="RuleBase" id="RU000487"/>
    </source>
</evidence>
<reference evidence="8" key="2">
    <citation type="submission" date="2025-08" db="UniProtKB">
        <authorList>
            <consortium name="Ensembl"/>
        </authorList>
    </citation>
    <scope>IDENTIFICATION</scope>
</reference>
<evidence type="ECO:0000259" key="7">
    <source>
        <dbReference type="PROSITE" id="PS50191"/>
    </source>
</evidence>
<feature type="domain" description="CRAL-TRIO" evidence="7">
    <location>
        <begin position="17"/>
        <end position="177"/>
    </location>
</feature>
<gene>
    <name evidence="8" type="primary">LOC114802958</name>
</gene>
<evidence type="ECO:0000313" key="9">
    <source>
        <dbReference type="Proteomes" id="UP000694580"/>
    </source>
</evidence>
<feature type="region of interest" description="Disordered" evidence="6">
    <location>
        <begin position="720"/>
        <end position="751"/>
    </location>
</feature>
<dbReference type="InterPro" id="IPR020902">
    <property type="entry name" value="Actin/actin-like_CS"/>
</dbReference>
<proteinExistence type="inferred from homology"/>
<dbReference type="Gene3D" id="3.30.420.40">
    <property type="match status" value="2"/>
</dbReference>
<dbReference type="Pfam" id="PF00022">
    <property type="entry name" value="Actin"/>
    <property type="match status" value="1"/>
</dbReference>
<dbReference type="InterPro" id="IPR001251">
    <property type="entry name" value="CRAL-TRIO_dom"/>
</dbReference>
<keyword evidence="5" id="KW-0175">Coiled coil</keyword>
<dbReference type="GeneTree" id="ENSGT00940000166728"/>
<comment type="similarity">
    <text evidence="2 4">Belongs to the actin family.</text>
</comment>
<dbReference type="FunFam" id="3.30.420.40:FF:000050">
    <property type="entry name" value="Actin, alpha skeletal muscle"/>
    <property type="match status" value="1"/>
</dbReference>
<feature type="region of interest" description="Disordered" evidence="6">
    <location>
        <begin position="584"/>
        <end position="612"/>
    </location>
</feature>
<dbReference type="FunFam" id="3.90.640.10:FF:000007">
    <property type="entry name" value="Actin like 7B"/>
    <property type="match status" value="1"/>
</dbReference>
<dbReference type="AlphaFoldDB" id="A0AAY4DFG1"/>
<dbReference type="PANTHER" id="PTHR11937">
    <property type="entry name" value="ACTIN"/>
    <property type="match status" value="1"/>
</dbReference>
<dbReference type="InterPro" id="IPR043129">
    <property type="entry name" value="ATPase_NBD"/>
</dbReference>
<dbReference type="SMART" id="SM00268">
    <property type="entry name" value="ACTIN"/>
    <property type="match status" value="1"/>
</dbReference>
<evidence type="ECO:0000256" key="3">
    <source>
        <dbReference type="ARBA" id="ARBA00023212"/>
    </source>
</evidence>
<name>A0AAY4DFG1_9TELE</name>
<keyword evidence="9" id="KW-1185">Reference proteome</keyword>
<feature type="coiled-coil region" evidence="5">
    <location>
        <begin position="306"/>
        <end position="333"/>
    </location>
</feature>
<dbReference type="Proteomes" id="UP000694580">
    <property type="component" value="Chromosome 14"/>
</dbReference>
<dbReference type="Gene3D" id="3.90.640.10">
    <property type="entry name" value="Actin, Chain A, domain 4"/>
    <property type="match status" value="1"/>
</dbReference>
<dbReference type="InterPro" id="IPR004000">
    <property type="entry name" value="Actin"/>
</dbReference>